<dbReference type="PANTHER" id="PTHR30201:SF2">
    <property type="entry name" value="2-(5''-TRIPHOSPHORIBOSYL)-3'-DEPHOSPHOCOENZYME-A SYNTHASE"/>
    <property type="match status" value="1"/>
</dbReference>
<dbReference type="Proteomes" id="UP000584867">
    <property type="component" value="Unassembled WGS sequence"/>
</dbReference>
<evidence type="ECO:0000256" key="4">
    <source>
        <dbReference type="ARBA" id="ARBA00022741"/>
    </source>
</evidence>
<evidence type="ECO:0000256" key="2">
    <source>
        <dbReference type="ARBA" id="ARBA00012074"/>
    </source>
</evidence>
<dbReference type="EC" id="2.4.2.52" evidence="2"/>
<dbReference type="PANTHER" id="PTHR30201">
    <property type="entry name" value="TRIPHOSPHORIBOSYL-DEPHOSPHO-COA SYNTHASE"/>
    <property type="match status" value="1"/>
</dbReference>
<keyword evidence="4" id="KW-0547">Nucleotide-binding</keyword>
<name>A0A7W7ZKU6_9BACT</name>
<evidence type="ECO:0000256" key="1">
    <source>
        <dbReference type="ARBA" id="ARBA00001210"/>
    </source>
</evidence>
<evidence type="ECO:0000256" key="3">
    <source>
        <dbReference type="ARBA" id="ARBA00022679"/>
    </source>
</evidence>
<protein>
    <recommendedName>
        <fullName evidence="2">triphosphoribosyl-dephospho-CoA synthase</fullName>
        <ecNumber evidence="2">2.4.2.52</ecNumber>
    </recommendedName>
</protein>
<dbReference type="GO" id="GO:0051191">
    <property type="term" value="P:prosthetic group biosynthetic process"/>
    <property type="evidence" value="ECO:0007669"/>
    <property type="project" value="TreeGrafter"/>
</dbReference>
<evidence type="ECO:0000313" key="7">
    <source>
        <dbReference type="Proteomes" id="UP000584867"/>
    </source>
</evidence>
<dbReference type="InterPro" id="IPR017555">
    <property type="entry name" value="TriPribosyl-deP-CoA_syn"/>
</dbReference>
<comment type="caution">
    <text evidence="6">The sequence shown here is derived from an EMBL/GenBank/DDBJ whole genome shotgun (WGS) entry which is preliminary data.</text>
</comment>
<dbReference type="NCBIfam" id="NF002315">
    <property type="entry name" value="PRK01237.1"/>
    <property type="match status" value="1"/>
</dbReference>
<dbReference type="EMBL" id="JACHIO010000001">
    <property type="protein sequence ID" value="MBB5061795.1"/>
    <property type="molecule type" value="Genomic_DNA"/>
</dbReference>
<dbReference type="AlphaFoldDB" id="A0A7W7ZKU6"/>
<dbReference type="GO" id="GO:0005524">
    <property type="term" value="F:ATP binding"/>
    <property type="evidence" value="ECO:0007669"/>
    <property type="project" value="UniProtKB-KW"/>
</dbReference>
<evidence type="ECO:0000313" key="6">
    <source>
        <dbReference type="EMBL" id="MBB5061795.1"/>
    </source>
</evidence>
<organism evidence="6 7">
    <name type="scientific">Granulicella mallensis</name>
    <dbReference type="NCBI Taxonomy" id="940614"/>
    <lineage>
        <taxon>Bacteria</taxon>
        <taxon>Pseudomonadati</taxon>
        <taxon>Acidobacteriota</taxon>
        <taxon>Terriglobia</taxon>
        <taxon>Terriglobales</taxon>
        <taxon>Acidobacteriaceae</taxon>
        <taxon>Granulicella</taxon>
    </lineage>
</organism>
<proteinExistence type="inferred from homology"/>
<comment type="catalytic activity">
    <reaction evidence="1">
        <text>3'-dephospho-CoA + ATP = 2'-(5''-triphospho-alpha-D-ribosyl)-3'-dephospho-CoA + adenine</text>
        <dbReference type="Rhea" id="RHEA:15117"/>
        <dbReference type="ChEBI" id="CHEBI:16708"/>
        <dbReference type="ChEBI" id="CHEBI:30616"/>
        <dbReference type="ChEBI" id="CHEBI:57328"/>
        <dbReference type="ChEBI" id="CHEBI:61378"/>
        <dbReference type="EC" id="2.4.2.52"/>
    </reaction>
</comment>
<dbReference type="NCBIfam" id="TIGR03132">
    <property type="entry name" value="malonate_mdcB"/>
    <property type="match status" value="1"/>
</dbReference>
<dbReference type="GO" id="GO:0016757">
    <property type="term" value="F:glycosyltransferase activity"/>
    <property type="evidence" value="ECO:0007669"/>
    <property type="project" value="UniProtKB-KW"/>
</dbReference>
<dbReference type="Gene3D" id="1.10.4200.10">
    <property type="entry name" value="Triphosphoribosyl-dephospho-CoA protein"/>
    <property type="match status" value="2"/>
</dbReference>
<accession>A0A7W7ZKU6</accession>
<reference evidence="6 7" key="1">
    <citation type="submission" date="2020-08" db="EMBL/GenBank/DDBJ databases">
        <title>Genomic Encyclopedia of Type Strains, Phase IV (KMG-V): Genome sequencing to study the core and pangenomes of soil and plant-associated prokaryotes.</title>
        <authorList>
            <person name="Whitman W."/>
        </authorList>
    </citation>
    <scope>NUCLEOTIDE SEQUENCE [LARGE SCALE GENOMIC DNA]</scope>
    <source>
        <strain evidence="6 7">X5P3</strain>
    </source>
</reference>
<dbReference type="Pfam" id="PF01874">
    <property type="entry name" value="CitG"/>
    <property type="match status" value="1"/>
</dbReference>
<keyword evidence="6" id="KW-0328">Glycosyltransferase</keyword>
<keyword evidence="5" id="KW-0067">ATP-binding</keyword>
<sequence length="302" mass="31405">MANMILMTKTIPALLKADQLAELAQQALVAEAELTPKPGLVDRRGSGAHSDLSLDIMRRSAGAIAPYFAAMAAASCTAPMDRSLRAEVAAIGREAEAAMLRKTGGSNAHKGAIWVLGLLVTATAHSDSLCPEAIAEDAGLLARLPDSARPQLVSHGDLVRSRYGATGARGEAYAGFPHVVAVGLPALRAARERGVSETNSRLSALLAIMASLEDTCVLYRGGDEGLQTVKRGARAVLSSGGPGSAAGDAALRRLDRELFARNISPGGSADLLAATLFLDAVERGLYDVERDNSLLEESHGTD</sequence>
<dbReference type="GO" id="GO:0046917">
    <property type="term" value="F:triphosphoribosyl-dephospho-CoA synthase activity"/>
    <property type="evidence" value="ECO:0007669"/>
    <property type="project" value="UniProtKB-EC"/>
</dbReference>
<dbReference type="HAMAP" id="MF_01883">
    <property type="entry name" value="MdcB"/>
    <property type="match status" value="1"/>
</dbReference>
<evidence type="ECO:0000256" key="5">
    <source>
        <dbReference type="ARBA" id="ARBA00022840"/>
    </source>
</evidence>
<dbReference type="RefSeq" id="WP_184252343.1">
    <property type="nucleotide sequence ID" value="NZ_JACHIO010000001.1"/>
</dbReference>
<gene>
    <name evidence="6" type="ORF">HDF15_000120</name>
</gene>
<dbReference type="InterPro" id="IPR002736">
    <property type="entry name" value="CitG"/>
</dbReference>
<keyword evidence="3 6" id="KW-0808">Transferase</keyword>